<dbReference type="RefSeq" id="XP_048140973.1">
    <property type="nucleotide sequence ID" value="XM_048285016.1"/>
</dbReference>
<protein>
    <submittedName>
        <fullName evidence="2">Uncharacterized protein LOC125316525</fullName>
    </submittedName>
</protein>
<evidence type="ECO:0000313" key="2">
    <source>
        <dbReference type="RefSeq" id="XP_048140973.1"/>
    </source>
</evidence>
<dbReference type="GeneID" id="125316525"/>
<organism evidence="1 2">
    <name type="scientific">Rhodamnia argentea</name>
    <dbReference type="NCBI Taxonomy" id="178133"/>
    <lineage>
        <taxon>Eukaryota</taxon>
        <taxon>Viridiplantae</taxon>
        <taxon>Streptophyta</taxon>
        <taxon>Embryophyta</taxon>
        <taxon>Tracheophyta</taxon>
        <taxon>Spermatophyta</taxon>
        <taxon>Magnoliopsida</taxon>
        <taxon>eudicotyledons</taxon>
        <taxon>Gunneridae</taxon>
        <taxon>Pentapetalae</taxon>
        <taxon>rosids</taxon>
        <taxon>malvids</taxon>
        <taxon>Myrtales</taxon>
        <taxon>Myrtaceae</taxon>
        <taxon>Myrtoideae</taxon>
        <taxon>Myrteae</taxon>
        <taxon>Australasian group</taxon>
        <taxon>Rhodamnia</taxon>
    </lineage>
</organism>
<name>A0ABM3HWK3_9MYRT</name>
<gene>
    <name evidence="2" type="primary">LOC125316525</name>
</gene>
<sequence>MQLIGSSYVHRSTAAERNNWSMKRLLRRVEHFGHTVQNDSHFALKVQGMEISGQRKLTRCFRGIVLGFVGAVNNAFTRKSRRIYQCFDKLDMVFLLLHDSKNGEGDGGV</sequence>
<keyword evidence="1" id="KW-1185">Reference proteome</keyword>
<reference evidence="2" key="1">
    <citation type="submission" date="2025-08" db="UniProtKB">
        <authorList>
            <consortium name="RefSeq"/>
        </authorList>
    </citation>
    <scope>IDENTIFICATION</scope>
    <source>
        <tissue evidence="2">Leaf</tissue>
    </source>
</reference>
<accession>A0ABM3HWK3</accession>
<dbReference type="Proteomes" id="UP000827889">
    <property type="component" value="Chromosome 9"/>
</dbReference>
<proteinExistence type="predicted"/>
<evidence type="ECO:0000313" key="1">
    <source>
        <dbReference type="Proteomes" id="UP000827889"/>
    </source>
</evidence>